<comment type="caution">
    <text evidence="1">The sequence shown here is derived from an EMBL/GenBank/DDBJ whole genome shotgun (WGS) entry which is preliminary data.</text>
</comment>
<proteinExistence type="predicted"/>
<accession>A0ABR5MI51</accession>
<dbReference type="InterPro" id="IPR024096">
    <property type="entry name" value="NO_sig/Golgi_transp_ligand-bd"/>
</dbReference>
<gene>
    <name evidence="1" type="ORF">AFL42_11165</name>
</gene>
<dbReference type="Gene3D" id="3.30.1380.20">
    <property type="entry name" value="Trafficking protein particle complex subunit 3"/>
    <property type="match status" value="1"/>
</dbReference>
<dbReference type="EMBL" id="LGTK01000038">
    <property type="protein sequence ID" value="KPH73899.1"/>
    <property type="molecule type" value="Genomic_DNA"/>
</dbReference>
<dbReference type="RefSeq" id="WP_047183689.1">
    <property type="nucleotide sequence ID" value="NZ_JAHHXM010000002.1"/>
</dbReference>
<sequence>MSDKADKLTISQLEKLHTNGAGYDALRYIGLPEILGKEADSLLYFMGKNIARNIEIDSLETLILIFETFGWGKLELIKEKKKELIFHLMDDSIALKLNGPFHTDFRLESGFLAEAIQQIEGRECECMEEINKRIYTIKFSIYFTDK</sequence>
<protein>
    <recommendedName>
        <fullName evidence="3">DUF2507 domain-containing protein</fullName>
    </recommendedName>
</protein>
<organism evidence="1 2">
    <name type="scientific">Oceanobacillus caeni</name>
    <dbReference type="NCBI Taxonomy" id="405946"/>
    <lineage>
        <taxon>Bacteria</taxon>
        <taxon>Bacillati</taxon>
        <taxon>Bacillota</taxon>
        <taxon>Bacilli</taxon>
        <taxon>Bacillales</taxon>
        <taxon>Bacillaceae</taxon>
        <taxon>Oceanobacillus</taxon>
    </lineage>
</organism>
<name>A0ABR5MI51_9BACI</name>
<evidence type="ECO:0000313" key="2">
    <source>
        <dbReference type="Proteomes" id="UP000037854"/>
    </source>
</evidence>
<evidence type="ECO:0000313" key="1">
    <source>
        <dbReference type="EMBL" id="KPH73899.1"/>
    </source>
</evidence>
<dbReference type="SUPFAM" id="SSF111126">
    <property type="entry name" value="Ligand-binding domain in the NO signalling and Golgi transport"/>
    <property type="match status" value="1"/>
</dbReference>
<reference evidence="1 2" key="1">
    <citation type="submission" date="2015-07" db="EMBL/GenBank/DDBJ databases">
        <title>High-quality draft genome sequence of Oceanobacillus caeni HM6, a bacillus isolated from a human feces.</title>
        <authorList>
            <person name="Kumar J."/>
            <person name="Verma M.K."/>
            <person name="Pandey R."/>
            <person name="Bhambi M."/>
            <person name="Chauhan N."/>
        </authorList>
    </citation>
    <scope>NUCLEOTIDE SEQUENCE [LARGE SCALE GENOMIC DNA]</scope>
    <source>
        <strain evidence="1 2">HM6</strain>
    </source>
</reference>
<keyword evidence="2" id="KW-1185">Reference proteome</keyword>
<evidence type="ECO:0008006" key="3">
    <source>
        <dbReference type="Google" id="ProtNLM"/>
    </source>
</evidence>
<dbReference type="InterPro" id="IPR019642">
    <property type="entry name" value="DUF2507"/>
</dbReference>
<dbReference type="Proteomes" id="UP000037854">
    <property type="component" value="Unassembled WGS sequence"/>
</dbReference>
<dbReference type="Pfam" id="PF10702">
    <property type="entry name" value="DUF2507"/>
    <property type="match status" value="1"/>
</dbReference>